<sequence length="190" mass="21374">MTRKELSVAEAKALNRAILGMKHGLLYQPENTAFKVSYQYKDETHVSAIANGALSHLKAIRMQAVRNIEHLYYCITVRVVRAMYVTVTGEKLRQTEACVNSHIKLLEQAANIAEDTAAFIEELDFAEDDPDTEEVIIRFRLLACMYGEMAAKSTKIAMKFFGEDDDTDKHCPATEEEKQEARAILAKISA</sequence>
<dbReference type="EMBL" id="CP016757">
    <property type="protein sequence ID" value="ANZ46147.1"/>
    <property type="molecule type" value="Genomic_DNA"/>
</dbReference>
<dbReference type="Proteomes" id="UP000093044">
    <property type="component" value="Chromosome"/>
</dbReference>
<dbReference type="RefSeq" id="WP_066747751.1">
    <property type="nucleotide sequence ID" value="NZ_CP016757.1"/>
</dbReference>
<keyword evidence="2" id="KW-1185">Reference proteome</keyword>
<proteinExistence type="predicted"/>
<organism evidence="1 2">
    <name type="scientific">Cloacibacillus porcorum</name>
    <dbReference type="NCBI Taxonomy" id="1197717"/>
    <lineage>
        <taxon>Bacteria</taxon>
        <taxon>Thermotogati</taxon>
        <taxon>Synergistota</taxon>
        <taxon>Synergistia</taxon>
        <taxon>Synergistales</taxon>
        <taxon>Synergistaceae</taxon>
        <taxon>Cloacibacillus</taxon>
    </lineage>
</organism>
<dbReference type="GeneID" id="83058997"/>
<evidence type="ECO:0000313" key="1">
    <source>
        <dbReference type="EMBL" id="ANZ46147.1"/>
    </source>
</evidence>
<accession>A0A1B2I886</accession>
<dbReference type="KEGG" id="cpor:BED41_14195"/>
<protein>
    <submittedName>
        <fullName evidence="1">Uncharacterized protein</fullName>
    </submittedName>
</protein>
<name>A0A1B2I886_9BACT</name>
<dbReference type="AlphaFoldDB" id="A0A1B2I886"/>
<gene>
    <name evidence="1" type="ORF">BED41_14195</name>
</gene>
<reference evidence="1" key="1">
    <citation type="submission" date="2016-08" db="EMBL/GenBank/DDBJ databases">
        <title>Complete genome of Cloacibacillus porcorum.</title>
        <authorList>
            <person name="Looft T."/>
            <person name="Bayles D.O."/>
            <person name="Alt D.P."/>
        </authorList>
    </citation>
    <scope>NUCLEOTIDE SEQUENCE [LARGE SCALE GENOMIC DNA]</scope>
    <source>
        <strain evidence="1">CL-84</strain>
    </source>
</reference>
<evidence type="ECO:0000313" key="2">
    <source>
        <dbReference type="Proteomes" id="UP000093044"/>
    </source>
</evidence>